<dbReference type="GO" id="GO:0032483">
    <property type="term" value="P:regulation of Rab protein signal transduction"/>
    <property type="evidence" value="ECO:0007669"/>
    <property type="project" value="TreeGrafter"/>
</dbReference>
<feature type="compositionally biased region" description="Polar residues" evidence="1">
    <location>
        <begin position="83"/>
        <end position="99"/>
    </location>
</feature>
<organism evidence="2 3">
    <name type="scientific">Stegodyphus mimosarum</name>
    <name type="common">African social velvet spider</name>
    <dbReference type="NCBI Taxonomy" id="407821"/>
    <lineage>
        <taxon>Eukaryota</taxon>
        <taxon>Metazoa</taxon>
        <taxon>Ecdysozoa</taxon>
        <taxon>Arthropoda</taxon>
        <taxon>Chelicerata</taxon>
        <taxon>Arachnida</taxon>
        <taxon>Araneae</taxon>
        <taxon>Araneomorphae</taxon>
        <taxon>Entelegynae</taxon>
        <taxon>Eresoidea</taxon>
        <taxon>Eresidae</taxon>
        <taxon>Stegodyphus</taxon>
    </lineage>
</organism>
<feature type="region of interest" description="Disordered" evidence="1">
    <location>
        <begin position="1"/>
        <end position="38"/>
    </location>
</feature>
<evidence type="ECO:0000313" key="2">
    <source>
        <dbReference type="EMBL" id="KFM69759.1"/>
    </source>
</evidence>
<gene>
    <name evidence="2" type="ORF">X975_08724</name>
</gene>
<keyword evidence="3" id="KW-1185">Reference proteome</keyword>
<reference evidence="2 3" key="1">
    <citation type="submission" date="2013-11" db="EMBL/GenBank/DDBJ databases">
        <title>Genome sequencing of Stegodyphus mimosarum.</title>
        <authorList>
            <person name="Bechsgaard J."/>
        </authorList>
    </citation>
    <scope>NUCLEOTIDE SEQUENCE [LARGE SCALE GENOMIC DNA]</scope>
</reference>
<sequence length="261" mass="29247">MSPAQSSESVCSAPSGNHDGSISNRPKLLNEKNTHLNRSIDSNHNTFILFEEENEDPVEKHTSHGVQEGNLKNIDYQKETVCSQNSVSSSLDENENPSTALADAKSSKQSTYSSGSDIRRFSVSMSDIEPVTVPYLSPLVLRKEVENVLEHEGDNCMTKPEFVDQHPIIYWNLIWFFKRIGVSSHLPSLVLSADSITKGKQIPPPWQKADGRNVSIHCIWDNVKLHEDMGQPFYSLWVQQENGEQSPLVTALLTDERQASK</sequence>
<dbReference type="PANTHER" id="PTHR12296">
    <property type="entry name" value="DENN DOMAIN-CONTAINING PROTEIN 4"/>
    <property type="match status" value="1"/>
</dbReference>
<protein>
    <submittedName>
        <fullName evidence="2">C-myc promoter-binding protein</fullName>
    </submittedName>
</protein>
<dbReference type="Proteomes" id="UP000054359">
    <property type="component" value="Unassembled WGS sequence"/>
</dbReference>
<dbReference type="OrthoDB" id="75250at2759"/>
<feature type="compositionally biased region" description="Polar residues" evidence="1">
    <location>
        <begin position="1"/>
        <end position="24"/>
    </location>
</feature>
<feature type="non-terminal residue" evidence="2">
    <location>
        <position position="261"/>
    </location>
</feature>
<dbReference type="GO" id="GO:0031410">
    <property type="term" value="C:cytoplasmic vesicle"/>
    <property type="evidence" value="ECO:0007669"/>
    <property type="project" value="TreeGrafter"/>
</dbReference>
<evidence type="ECO:0000313" key="3">
    <source>
        <dbReference type="Proteomes" id="UP000054359"/>
    </source>
</evidence>
<dbReference type="PANTHER" id="PTHR12296:SF30">
    <property type="entry name" value="DENN DOMAIN-CONTAINING PROTEIN CRAG"/>
    <property type="match status" value="1"/>
</dbReference>
<evidence type="ECO:0000256" key="1">
    <source>
        <dbReference type="SAM" id="MobiDB-lite"/>
    </source>
</evidence>
<dbReference type="STRING" id="407821.A0A087TXC0"/>
<dbReference type="InterPro" id="IPR051696">
    <property type="entry name" value="DENN_Domain_GEFs"/>
</dbReference>
<proteinExistence type="predicted"/>
<name>A0A087TXC0_STEMI</name>
<dbReference type="AlphaFoldDB" id="A0A087TXC0"/>
<dbReference type="GO" id="GO:0005085">
    <property type="term" value="F:guanyl-nucleotide exchange factor activity"/>
    <property type="evidence" value="ECO:0007669"/>
    <property type="project" value="UniProtKB-ARBA"/>
</dbReference>
<dbReference type="EMBL" id="KK117179">
    <property type="protein sequence ID" value="KFM69759.1"/>
    <property type="molecule type" value="Genomic_DNA"/>
</dbReference>
<accession>A0A087TXC0</accession>
<feature type="region of interest" description="Disordered" evidence="1">
    <location>
        <begin position="83"/>
        <end position="114"/>
    </location>
</feature>